<dbReference type="InterPro" id="IPR001796">
    <property type="entry name" value="DHFR_dom"/>
</dbReference>
<dbReference type="GO" id="GO:0005829">
    <property type="term" value="C:cytosol"/>
    <property type="evidence" value="ECO:0007669"/>
    <property type="project" value="TreeGrafter"/>
</dbReference>
<comment type="caution">
    <text evidence="10">The sequence shown here is derived from an EMBL/GenBank/DDBJ whole genome shotgun (WGS) entry which is preliminary data.</text>
</comment>
<name>A0A7X9LC42_STRRT</name>
<dbReference type="Pfam" id="PF00186">
    <property type="entry name" value="DHFR_1"/>
    <property type="match status" value="1"/>
</dbReference>
<proteinExistence type="inferred from homology"/>
<keyword evidence="4 7" id="KW-0554">One-carbon metabolism</keyword>
<reference evidence="10 11" key="1">
    <citation type="submission" date="2020-04" db="EMBL/GenBank/DDBJ databases">
        <title>MicrobeNet Type strains.</title>
        <authorList>
            <person name="Nicholson A.C."/>
        </authorList>
    </citation>
    <scope>NUCLEOTIDE SEQUENCE [LARGE SCALE GENOMIC DNA]</scope>
    <source>
        <strain evidence="10 11">DSM 22768</strain>
    </source>
</reference>
<accession>A0A7X9LC42</accession>
<evidence type="ECO:0000256" key="2">
    <source>
        <dbReference type="ARBA" id="ARBA00009539"/>
    </source>
</evidence>
<dbReference type="Gene3D" id="3.40.430.10">
    <property type="entry name" value="Dihydrofolate Reductase, subunit A"/>
    <property type="match status" value="1"/>
</dbReference>
<feature type="domain" description="DHFR" evidence="9">
    <location>
        <begin position="4"/>
        <end position="164"/>
    </location>
</feature>
<dbReference type="Proteomes" id="UP000532121">
    <property type="component" value="Unassembled WGS sequence"/>
</dbReference>
<organism evidence="10 11">
    <name type="scientific">Streptococcus ratti</name>
    <dbReference type="NCBI Taxonomy" id="1341"/>
    <lineage>
        <taxon>Bacteria</taxon>
        <taxon>Bacillati</taxon>
        <taxon>Bacillota</taxon>
        <taxon>Bacilli</taxon>
        <taxon>Lactobacillales</taxon>
        <taxon>Streptococcaceae</taxon>
        <taxon>Streptococcus</taxon>
    </lineage>
</organism>
<dbReference type="FunFam" id="3.40.430.10:FF:000009">
    <property type="entry name" value="Dihydrofolate reductase"/>
    <property type="match status" value="1"/>
</dbReference>
<comment type="pathway">
    <text evidence="1 7">Cofactor biosynthesis; tetrahydrofolate biosynthesis; 5,6,7,8-tetrahydrofolate from 7,8-dihydrofolate: step 1/1.</text>
</comment>
<evidence type="ECO:0000256" key="5">
    <source>
        <dbReference type="ARBA" id="ARBA00022857"/>
    </source>
</evidence>
<dbReference type="AlphaFoldDB" id="A0A7X9LC42"/>
<evidence type="ECO:0000256" key="8">
    <source>
        <dbReference type="RuleBase" id="RU004474"/>
    </source>
</evidence>
<comment type="function">
    <text evidence="7">Key enzyme in folate metabolism. Catalyzes an essential reaction for de novo glycine and purine synthesis, and for DNA precursor synthesis.</text>
</comment>
<evidence type="ECO:0000256" key="7">
    <source>
        <dbReference type="PIRNR" id="PIRNR000194"/>
    </source>
</evidence>
<gene>
    <name evidence="10" type="ORF">HHO37_00660</name>
</gene>
<dbReference type="PIRSF" id="PIRSF000194">
    <property type="entry name" value="DHFR"/>
    <property type="match status" value="1"/>
</dbReference>
<evidence type="ECO:0000313" key="10">
    <source>
        <dbReference type="EMBL" id="NMD48212.1"/>
    </source>
</evidence>
<dbReference type="CDD" id="cd00209">
    <property type="entry name" value="DHFR"/>
    <property type="match status" value="1"/>
</dbReference>
<dbReference type="UniPathway" id="UPA00077">
    <property type="reaction ID" value="UER00158"/>
</dbReference>
<evidence type="ECO:0000313" key="11">
    <source>
        <dbReference type="Proteomes" id="UP000532121"/>
    </source>
</evidence>
<evidence type="ECO:0000259" key="9">
    <source>
        <dbReference type="PROSITE" id="PS51330"/>
    </source>
</evidence>
<dbReference type="InterPro" id="IPR017925">
    <property type="entry name" value="DHFR_CS"/>
</dbReference>
<evidence type="ECO:0000256" key="4">
    <source>
        <dbReference type="ARBA" id="ARBA00022563"/>
    </source>
</evidence>
<dbReference type="PANTHER" id="PTHR48069">
    <property type="entry name" value="DIHYDROFOLATE REDUCTASE"/>
    <property type="match status" value="1"/>
</dbReference>
<dbReference type="GO" id="GO:0006730">
    <property type="term" value="P:one-carbon metabolic process"/>
    <property type="evidence" value="ECO:0007669"/>
    <property type="project" value="UniProtKB-KW"/>
</dbReference>
<sequence length="165" mass="19013">MTKKIIAIWAEDENGLIGADGRLPWHLPKELKHFKETTTGHALLMGRVTFDGMKRRVLPNRETIILTRDQGFQAEGVKALNSPEEVLAWFNSQDKNLYVVGGASIYKVFENYYDELIRTKVHGRFLGDTYFPDFNWSGFKQTASTDFDSDDKNAYPFTITVWQKK</sequence>
<dbReference type="PRINTS" id="PR00070">
    <property type="entry name" value="DHFR"/>
</dbReference>
<dbReference type="EC" id="1.5.1.3" evidence="3 7"/>
<dbReference type="GO" id="GO:0046655">
    <property type="term" value="P:folic acid metabolic process"/>
    <property type="evidence" value="ECO:0007669"/>
    <property type="project" value="TreeGrafter"/>
</dbReference>
<dbReference type="InterPro" id="IPR024072">
    <property type="entry name" value="DHFR-like_dom_sf"/>
</dbReference>
<keyword evidence="5 7" id="KW-0521">NADP</keyword>
<dbReference type="GO" id="GO:0050661">
    <property type="term" value="F:NADP binding"/>
    <property type="evidence" value="ECO:0007669"/>
    <property type="project" value="InterPro"/>
</dbReference>
<dbReference type="GO" id="GO:0046654">
    <property type="term" value="P:tetrahydrofolate biosynthetic process"/>
    <property type="evidence" value="ECO:0007669"/>
    <property type="project" value="UniProtKB-UniPathway"/>
</dbReference>
<evidence type="ECO:0000256" key="1">
    <source>
        <dbReference type="ARBA" id="ARBA00004903"/>
    </source>
</evidence>
<evidence type="ECO:0000256" key="3">
    <source>
        <dbReference type="ARBA" id="ARBA00012856"/>
    </source>
</evidence>
<dbReference type="RefSeq" id="WP_003088134.1">
    <property type="nucleotide sequence ID" value="NZ_CP043405.1"/>
</dbReference>
<dbReference type="PROSITE" id="PS00075">
    <property type="entry name" value="DHFR_1"/>
    <property type="match status" value="1"/>
</dbReference>
<dbReference type="PROSITE" id="PS51330">
    <property type="entry name" value="DHFR_2"/>
    <property type="match status" value="1"/>
</dbReference>
<dbReference type="PANTHER" id="PTHR48069:SF3">
    <property type="entry name" value="DIHYDROFOLATE REDUCTASE"/>
    <property type="match status" value="1"/>
</dbReference>
<dbReference type="GO" id="GO:0004146">
    <property type="term" value="F:dihydrofolate reductase activity"/>
    <property type="evidence" value="ECO:0007669"/>
    <property type="project" value="UniProtKB-EC"/>
</dbReference>
<protein>
    <recommendedName>
        <fullName evidence="3 7">Dihydrofolate reductase</fullName>
        <ecNumber evidence="3 7">1.5.1.3</ecNumber>
    </recommendedName>
</protein>
<dbReference type="GO" id="GO:0046452">
    <property type="term" value="P:dihydrofolate metabolic process"/>
    <property type="evidence" value="ECO:0007669"/>
    <property type="project" value="TreeGrafter"/>
</dbReference>
<dbReference type="InterPro" id="IPR012259">
    <property type="entry name" value="DHFR"/>
</dbReference>
<dbReference type="SUPFAM" id="SSF53597">
    <property type="entry name" value="Dihydrofolate reductase-like"/>
    <property type="match status" value="1"/>
</dbReference>
<dbReference type="EMBL" id="JABASA010000001">
    <property type="protein sequence ID" value="NMD48212.1"/>
    <property type="molecule type" value="Genomic_DNA"/>
</dbReference>
<keyword evidence="6 7" id="KW-0560">Oxidoreductase</keyword>
<comment type="catalytic activity">
    <reaction evidence="7">
        <text>(6S)-5,6,7,8-tetrahydrofolate + NADP(+) = 7,8-dihydrofolate + NADPH + H(+)</text>
        <dbReference type="Rhea" id="RHEA:15009"/>
        <dbReference type="ChEBI" id="CHEBI:15378"/>
        <dbReference type="ChEBI" id="CHEBI:57451"/>
        <dbReference type="ChEBI" id="CHEBI:57453"/>
        <dbReference type="ChEBI" id="CHEBI:57783"/>
        <dbReference type="ChEBI" id="CHEBI:58349"/>
        <dbReference type="EC" id="1.5.1.3"/>
    </reaction>
</comment>
<evidence type="ECO:0000256" key="6">
    <source>
        <dbReference type="ARBA" id="ARBA00023002"/>
    </source>
</evidence>
<comment type="similarity">
    <text evidence="2 7 8">Belongs to the dihydrofolate reductase family.</text>
</comment>